<keyword evidence="4" id="KW-0560">Oxidoreductase</keyword>
<feature type="domain" description="Glucose-6-phosphate dehydrogenase NAD-binding" evidence="6">
    <location>
        <begin position="6"/>
        <end position="172"/>
    </location>
</feature>
<reference evidence="9" key="1">
    <citation type="journal article" date="2019" name="Int. J. Syst. Evol. Microbiol.">
        <title>The Global Catalogue of Microorganisms (GCM) 10K type strain sequencing project: providing services to taxonomists for standard genome sequencing and annotation.</title>
        <authorList>
            <consortium name="The Broad Institute Genomics Platform"/>
            <consortium name="The Broad Institute Genome Sequencing Center for Infectious Disease"/>
            <person name="Wu L."/>
            <person name="Ma J."/>
        </authorList>
    </citation>
    <scope>NUCLEOTIDE SEQUENCE [LARGE SCALE GENOMIC DNA]</scope>
    <source>
        <strain evidence="9">JCM 16902</strain>
    </source>
</reference>
<dbReference type="EMBL" id="BAAAZO010000010">
    <property type="protein sequence ID" value="GAA3628606.1"/>
    <property type="molecule type" value="Genomic_DNA"/>
</dbReference>
<evidence type="ECO:0000259" key="7">
    <source>
        <dbReference type="Pfam" id="PF02781"/>
    </source>
</evidence>
<evidence type="ECO:0000256" key="5">
    <source>
        <dbReference type="ARBA" id="ARBA00023277"/>
    </source>
</evidence>
<keyword evidence="9" id="KW-1185">Reference proteome</keyword>
<organism evidence="8 9">
    <name type="scientific">Kineosporia mesophila</name>
    <dbReference type="NCBI Taxonomy" id="566012"/>
    <lineage>
        <taxon>Bacteria</taxon>
        <taxon>Bacillati</taxon>
        <taxon>Actinomycetota</taxon>
        <taxon>Actinomycetes</taxon>
        <taxon>Kineosporiales</taxon>
        <taxon>Kineosporiaceae</taxon>
        <taxon>Kineosporia</taxon>
    </lineage>
</organism>
<sequence length="426" mass="46221">MINHLVLFGATGDLAGRFLLPALARLLAAGDVSPDLQVVAAAPQEWDDATFREHAAFRLREHAEGLSEDDSRAFLDRLHYQRVDFADLSSVRQAVHGFADTAPVAVYLALPQGLFQTATRALGASGLPHGSRIAVEKPFGEDLAGAVSLNALLSEVLPEAPEAVFRVDHALGMPGTQHVLALRSEDAMPASIWDGAHIEQIEILWEETLGLEGRADFFDRTGALRDVMQNHMIQVLTVVAMELPTPATEKDLRDAKIEVLRSARALPESRRARFTAGTLAVSGTDVTAYVQEDGVDPSRHTQTYAEVTMHVDQPRWSGTRFLLRAGKALANDRKGVLIRFRPESGRDSLWIPMDGPPGSMDGELVAYGAVLLDVLSGSSRLSVSAEESEQAWRVVEPVLHAWARGVVPLLEYPAGSSGPANPFPDR</sequence>
<name>A0ABP7AB89_9ACTN</name>
<dbReference type="SUPFAM" id="SSF55347">
    <property type="entry name" value="Glyceraldehyde-3-phosphate dehydrogenase-like, C-terminal domain"/>
    <property type="match status" value="1"/>
</dbReference>
<dbReference type="InterPro" id="IPR022675">
    <property type="entry name" value="G6P_DH_C"/>
</dbReference>
<dbReference type="RefSeq" id="WP_231484510.1">
    <property type="nucleotide sequence ID" value="NZ_BAAAZO010000010.1"/>
</dbReference>
<proteinExistence type="predicted"/>
<comment type="pathway">
    <text evidence="1">Carbohydrate degradation; pentose phosphate pathway; D-ribulose 5-phosphate from D-glucose 6-phosphate (oxidative stage): step 1/3.</text>
</comment>
<evidence type="ECO:0000256" key="3">
    <source>
        <dbReference type="ARBA" id="ARBA00022857"/>
    </source>
</evidence>
<feature type="domain" description="Glucose-6-phosphate dehydrogenase C-terminal" evidence="7">
    <location>
        <begin position="366"/>
        <end position="420"/>
    </location>
</feature>
<dbReference type="InterPro" id="IPR036291">
    <property type="entry name" value="NAD(P)-bd_dom_sf"/>
</dbReference>
<keyword evidence="2" id="KW-0313">Glucose metabolism</keyword>
<dbReference type="SUPFAM" id="SSF51735">
    <property type="entry name" value="NAD(P)-binding Rossmann-fold domains"/>
    <property type="match status" value="1"/>
</dbReference>
<dbReference type="Gene3D" id="3.30.360.10">
    <property type="entry name" value="Dihydrodipicolinate Reductase, domain 2"/>
    <property type="match status" value="2"/>
</dbReference>
<dbReference type="InterPro" id="IPR022674">
    <property type="entry name" value="G6P_DH_NAD-bd"/>
</dbReference>
<dbReference type="PRINTS" id="PR00079">
    <property type="entry name" value="G6PDHDRGNASE"/>
</dbReference>
<evidence type="ECO:0000256" key="4">
    <source>
        <dbReference type="ARBA" id="ARBA00023002"/>
    </source>
</evidence>
<evidence type="ECO:0000313" key="8">
    <source>
        <dbReference type="EMBL" id="GAA3628606.1"/>
    </source>
</evidence>
<dbReference type="Pfam" id="PF00479">
    <property type="entry name" value="G6PD_N"/>
    <property type="match status" value="1"/>
</dbReference>
<dbReference type="Proteomes" id="UP001501074">
    <property type="component" value="Unassembled WGS sequence"/>
</dbReference>
<keyword evidence="3" id="KW-0521">NADP</keyword>
<evidence type="ECO:0000256" key="2">
    <source>
        <dbReference type="ARBA" id="ARBA00022526"/>
    </source>
</evidence>
<dbReference type="Gene3D" id="3.40.50.720">
    <property type="entry name" value="NAD(P)-binding Rossmann-like Domain"/>
    <property type="match status" value="1"/>
</dbReference>
<keyword evidence="5" id="KW-0119">Carbohydrate metabolism</keyword>
<dbReference type="Pfam" id="PF02781">
    <property type="entry name" value="G6PD_C"/>
    <property type="match status" value="2"/>
</dbReference>
<dbReference type="InterPro" id="IPR001282">
    <property type="entry name" value="G6P_DH"/>
</dbReference>
<comment type="caution">
    <text evidence="8">The sequence shown here is derived from an EMBL/GenBank/DDBJ whole genome shotgun (WGS) entry which is preliminary data.</text>
</comment>
<dbReference type="PANTHER" id="PTHR23429">
    <property type="entry name" value="GLUCOSE-6-PHOSPHATE 1-DEHYDROGENASE G6PD"/>
    <property type="match status" value="1"/>
</dbReference>
<evidence type="ECO:0000313" key="9">
    <source>
        <dbReference type="Proteomes" id="UP001501074"/>
    </source>
</evidence>
<dbReference type="PANTHER" id="PTHR23429:SF0">
    <property type="entry name" value="GLUCOSE-6-PHOSPHATE 1-DEHYDROGENASE"/>
    <property type="match status" value="1"/>
</dbReference>
<evidence type="ECO:0000259" key="6">
    <source>
        <dbReference type="Pfam" id="PF00479"/>
    </source>
</evidence>
<feature type="domain" description="Glucose-6-phosphate dehydrogenase C-terminal" evidence="7">
    <location>
        <begin position="180"/>
        <end position="343"/>
    </location>
</feature>
<accession>A0ABP7AB89</accession>
<dbReference type="PIRSF" id="PIRSF000110">
    <property type="entry name" value="G6PD"/>
    <property type="match status" value="1"/>
</dbReference>
<gene>
    <name evidence="8" type="primary">zwf_2</name>
    <name evidence="8" type="ORF">GCM10022223_52540</name>
</gene>
<protein>
    <submittedName>
        <fullName evidence="8">Glucose-6-phosphate dehydrogenase</fullName>
    </submittedName>
</protein>
<evidence type="ECO:0000256" key="1">
    <source>
        <dbReference type="ARBA" id="ARBA00004937"/>
    </source>
</evidence>